<evidence type="ECO:0000313" key="2">
    <source>
        <dbReference type="RefSeq" id="XP_075103539.1"/>
    </source>
</evidence>
<proteinExistence type="predicted"/>
<protein>
    <submittedName>
        <fullName evidence="2">Uncharacterized protein LOC142178109</fullName>
    </submittedName>
</protein>
<keyword evidence="1" id="KW-1185">Reference proteome</keyword>
<gene>
    <name evidence="2" type="primary">LOC142178109</name>
</gene>
<accession>A0AC58U245</accession>
<dbReference type="Proteomes" id="UP000790787">
    <property type="component" value="Chromosome 24"/>
</dbReference>
<reference evidence="1" key="1">
    <citation type="journal article" date="2014" name="Nat. Commun.">
        <title>The tobacco genome sequence and its comparison with those of tomato and potato.</title>
        <authorList>
            <person name="Sierro N."/>
            <person name="Battey J.N."/>
            <person name="Ouadi S."/>
            <person name="Bakaher N."/>
            <person name="Bovet L."/>
            <person name="Willig A."/>
            <person name="Goepfert S."/>
            <person name="Peitsch M.C."/>
            <person name="Ivanov N.V."/>
        </authorList>
    </citation>
    <scope>NUCLEOTIDE SEQUENCE [LARGE SCALE GENOMIC DNA]</scope>
</reference>
<reference evidence="2" key="2">
    <citation type="submission" date="2025-08" db="UniProtKB">
        <authorList>
            <consortium name="RefSeq"/>
        </authorList>
    </citation>
    <scope>IDENTIFICATION</scope>
    <source>
        <tissue evidence="2">Leaf</tissue>
    </source>
</reference>
<evidence type="ECO:0000313" key="1">
    <source>
        <dbReference type="Proteomes" id="UP000790787"/>
    </source>
</evidence>
<organism evidence="1 2">
    <name type="scientific">Nicotiana tabacum</name>
    <name type="common">Common tobacco</name>
    <dbReference type="NCBI Taxonomy" id="4097"/>
    <lineage>
        <taxon>Eukaryota</taxon>
        <taxon>Viridiplantae</taxon>
        <taxon>Streptophyta</taxon>
        <taxon>Embryophyta</taxon>
        <taxon>Tracheophyta</taxon>
        <taxon>Spermatophyta</taxon>
        <taxon>Magnoliopsida</taxon>
        <taxon>eudicotyledons</taxon>
        <taxon>Gunneridae</taxon>
        <taxon>Pentapetalae</taxon>
        <taxon>asterids</taxon>
        <taxon>lamiids</taxon>
        <taxon>Solanales</taxon>
        <taxon>Solanaceae</taxon>
        <taxon>Nicotianoideae</taxon>
        <taxon>Nicotianeae</taxon>
        <taxon>Nicotiana</taxon>
    </lineage>
</organism>
<name>A0AC58U245_TOBAC</name>
<dbReference type="RefSeq" id="XP_075103539.1">
    <property type="nucleotide sequence ID" value="XM_075247438.1"/>
</dbReference>
<sequence>MILETLDGSFVDEYNKLDTYAIELRESNPCSDVVINISKNALENGKRIFLRIYVCFKAMKMGFKLRLKPFIGVDGTFLKGKAKGQLLVAVGQDAQNHFYPLAWAVVDKEIKYSWNWFLQLLQESLDLKEGEGITFMSDMQKGLIEAIKTVLPQAHHRAYLDTVCKNQSVDNNLTESFNSWILEVRQKPIIKILEDIRLKVINMMTKHKTEASTWSNEFSPKSLELYNEFMEIALVCKVNSNGEGGYEVSEGSDKYCVNLSIKKCTCSAWDLTRIPCPHAIRAILHNRGDPLTEMHWWYSKEAFLLIDTSFNLLEEKIFGKLTHHKKWSPQSW</sequence>